<gene>
    <name evidence="2" type="ORF">PG994_014369</name>
</gene>
<comment type="caution">
    <text evidence="2">The sequence shown here is derived from an EMBL/GenBank/DDBJ whole genome shotgun (WGS) entry which is preliminary data.</text>
</comment>
<feature type="region of interest" description="Disordered" evidence="1">
    <location>
        <begin position="93"/>
        <end position="204"/>
    </location>
</feature>
<dbReference type="EMBL" id="JAQQWL010000015">
    <property type="protein sequence ID" value="KAK8041362.1"/>
    <property type="molecule type" value="Genomic_DNA"/>
</dbReference>
<evidence type="ECO:0000313" key="2">
    <source>
        <dbReference type="EMBL" id="KAK8041362.1"/>
    </source>
</evidence>
<accession>A0ABR1T4L5</accession>
<evidence type="ECO:0000256" key="1">
    <source>
        <dbReference type="SAM" id="MobiDB-lite"/>
    </source>
</evidence>
<proteinExistence type="predicted"/>
<dbReference type="GeneID" id="92098841"/>
<name>A0ABR1T4L5_9PEZI</name>
<dbReference type="RefSeq" id="XP_066708907.1">
    <property type="nucleotide sequence ID" value="XM_066865778.1"/>
</dbReference>
<feature type="compositionally biased region" description="Polar residues" evidence="1">
    <location>
        <begin position="130"/>
        <end position="140"/>
    </location>
</feature>
<sequence length="204" mass="23877">MKDVTSIHVVNCAPKGWPALASQQMFYPNAGIHRKFSNLMQRILVNFQLELDCVDQKFLELDKADERYGILGFLPFDRDEFIDRCCGVERQQQQRQQQQQQNRLRAAIDQQYQHEQRARHKTPDQHHHQIQPTATDQQARPRTAPEQRVQQTSPKETVQPTTPIQQNKRTVSTQGNETSPDMGHMEERAHLMDSAKSIFKEYRT</sequence>
<feature type="compositionally biased region" description="Basic and acidic residues" evidence="1">
    <location>
        <begin position="183"/>
        <end position="204"/>
    </location>
</feature>
<feature type="compositionally biased region" description="Basic and acidic residues" evidence="1">
    <location>
        <begin position="112"/>
        <end position="127"/>
    </location>
</feature>
<organism evidence="2 3">
    <name type="scientific">Apiospora phragmitis</name>
    <dbReference type="NCBI Taxonomy" id="2905665"/>
    <lineage>
        <taxon>Eukaryota</taxon>
        <taxon>Fungi</taxon>
        <taxon>Dikarya</taxon>
        <taxon>Ascomycota</taxon>
        <taxon>Pezizomycotina</taxon>
        <taxon>Sordariomycetes</taxon>
        <taxon>Xylariomycetidae</taxon>
        <taxon>Amphisphaeriales</taxon>
        <taxon>Apiosporaceae</taxon>
        <taxon>Apiospora</taxon>
    </lineage>
</organism>
<feature type="compositionally biased region" description="Polar residues" evidence="1">
    <location>
        <begin position="148"/>
        <end position="179"/>
    </location>
</feature>
<reference evidence="2 3" key="1">
    <citation type="submission" date="2023-01" db="EMBL/GenBank/DDBJ databases">
        <title>Analysis of 21 Apiospora genomes using comparative genomics revels a genus with tremendous synthesis potential of carbohydrate active enzymes and secondary metabolites.</title>
        <authorList>
            <person name="Sorensen T."/>
        </authorList>
    </citation>
    <scope>NUCLEOTIDE SEQUENCE [LARGE SCALE GENOMIC DNA]</scope>
    <source>
        <strain evidence="2 3">CBS 135458</strain>
    </source>
</reference>
<evidence type="ECO:0000313" key="3">
    <source>
        <dbReference type="Proteomes" id="UP001480595"/>
    </source>
</evidence>
<dbReference type="Proteomes" id="UP001480595">
    <property type="component" value="Unassembled WGS sequence"/>
</dbReference>
<keyword evidence="3" id="KW-1185">Reference proteome</keyword>
<protein>
    <submittedName>
        <fullName evidence="2">Uncharacterized protein</fullName>
    </submittedName>
</protein>